<accession>A0A7X5VCH0</accession>
<proteinExistence type="predicted"/>
<dbReference type="AlphaFoldDB" id="A0A7X5VCH0"/>
<sequence>MTAGLRDIVQQHWQALERDGHASGRLRVSDLPVETGEGPVVAAVDGAGHRHILVPIQPERRVRGGLDGPALILRKVLFEDETSLRTFADLCCARADLNDVFTGLCADVLLHVEGQPGNALKALYGQIDRWRALFRSQSNLLGIEQQAGLFGELVFLERLLEQDPGAHVLWKGPSGHRHDFASARHAVEIKSSLATEGRRIRVHGLDQLEAPPGGLHLYWMRLEAGAGGRRLNDLATRVVEACDDENAIRSLLSAGGYQFLDAPHYGDARFAVVEERCYAVEQGFPRLVASELTSAGVPITVTDVAYTVDLSSEPPHPVDTEASTQQIVALVKEGF</sequence>
<evidence type="ECO:0000313" key="1">
    <source>
        <dbReference type="EMBL" id="NIK58246.1"/>
    </source>
</evidence>
<organism evidence="1 2">
    <name type="scientific">Kribbella shirazensis</name>
    <dbReference type="NCBI Taxonomy" id="1105143"/>
    <lineage>
        <taxon>Bacteria</taxon>
        <taxon>Bacillati</taxon>
        <taxon>Actinomycetota</taxon>
        <taxon>Actinomycetes</taxon>
        <taxon>Propionibacteriales</taxon>
        <taxon>Kribbellaceae</taxon>
        <taxon>Kribbella</taxon>
    </lineage>
</organism>
<dbReference type="InterPro" id="IPR025534">
    <property type="entry name" value="DUF4420"/>
</dbReference>
<gene>
    <name evidence="1" type="ORF">BJY22_003963</name>
</gene>
<reference evidence="1 2" key="1">
    <citation type="submission" date="2020-03" db="EMBL/GenBank/DDBJ databases">
        <title>Sequencing the genomes of 1000 actinobacteria strains.</title>
        <authorList>
            <person name="Klenk H.-P."/>
        </authorList>
    </citation>
    <scope>NUCLEOTIDE SEQUENCE [LARGE SCALE GENOMIC DNA]</scope>
    <source>
        <strain evidence="1 2">DSM 45490</strain>
    </source>
</reference>
<keyword evidence="2" id="KW-1185">Reference proteome</keyword>
<protein>
    <recommendedName>
        <fullName evidence="3">PD-(D/E)XK motif protein</fullName>
    </recommendedName>
</protein>
<dbReference type="RefSeq" id="WP_167208894.1">
    <property type="nucleotide sequence ID" value="NZ_JAASRO010000001.1"/>
</dbReference>
<evidence type="ECO:0000313" key="2">
    <source>
        <dbReference type="Proteomes" id="UP000555407"/>
    </source>
</evidence>
<name>A0A7X5VCH0_9ACTN</name>
<dbReference type="EMBL" id="JAASRO010000001">
    <property type="protein sequence ID" value="NIK58246.1"/>
    <property type="molecule type" value="Genomic_DNA"/>
</dbReference>
<evidence type="ECO:0008006" key="3">
    <source>
        <dbReference type="Google" id="ProtNLM"/>
    </source>
</evidence>
<comment type="caution">
    <text evidence="1">The sequence shown here is derived from an EMBL/GenBank/DDBJ whole genome shotgun (WGS) entry which is preliminary data.</text>
</comment>
<dbReference type="Proteomes" id="UP000555407">
    <property type="component" value="Unassembled WGS sequence"/>
</dbReference>
<dbReference type="Pfam" id="PF14390">
    <property type="entry name" value="DUF4420"/>
    <property type="match status" value="1"/>
</dbReference>